<dbReference type="Pfam" id="PF05232">
    <property type="entry name" value="BTP"/>
    <property type="match status" value="2"/>
</dbReference>
<dbReference type="InterPro" id="IPR007896">
    <property type="entry name" value="BTP_bacteria"/>
</dbReference>
<dbReference type="NCBIfam" id="NF033664">
    <property type="entry name" value="PACE_transport"/>
    <property type="match status" value="1"/>
</dbReference>
<accession>A0A8J7MP58</accession>
<dbReference type="RefSeq" id="WP_202658972.1">
    <property type="nucleotide sequence ID" value="NZ_JAESVP010000003.1"/>
</dbReference>
<feature type="domain" description="Chlorhexidine efflux transporter" evidence="2">
    <location>
        <begin position="3"/>
        <end position="65"/>
    </location>
</feature>
<comment type="caution">
    <text evidence="3">The sequence shown here is derived from an EMBL/GenBank/DDBJ whole genome shotgun (WGS) entry which is preliminary data.</text>
</comment>
<evidence type="ECO:0000313" key="3">
    <source>
        <dbReference type="EMBL" id="MBL4927837.1"/>
    </source>
</evidence>
<reference evidence="3" key="1">
    <citation type="submission" date="2021-01" db="EMBL/GenBank/DDBJ databases">
        <title>Genome seq and assembly of Tabrizicola sp. KVB23.</title>
        <authorList>
            <person name="Chhetri G."/>
        </authorList>
    </citation>
    <scope>NUCLEOTIDE SEQUENCE</scope>
    <source>
        <strain evidence="3">KVB23</strain>
    </source>
</reference>
<keyword evidence="4" id="KW-1185">Reference proteome</keyword>
<feature type="domain" description="Chlorhexidine efflux transporter" evidence="2">
    <location>
        <begin position="71"/>
        <end position="133"/>
    </location>
</feature>
<dbReference type="EMBL" id="JAESVP010000003">
    <property type="protein sequence ID" value="MBL4927837.1"/>
    <property type="molecule type" value="Genomic_DNA"/>
</dbReference>
<organism evidence="3 4">
    <name type="scientific">Fuscibacter oryzae</name>
    <dbReference type="NCBI Taxonomy" id="2803939"/>
    <lineage>
        <taxon>Bacteria</taxon>
        <taxon>Pseudomonadati</taxon>
        <taxon>Pseudomonadota</taxon>
        <taxon>Alphaproteobacteria</taxon>
        <taxon>Rhodobacterales</taxon>
        <taxon>Paracoccaceae</taxon>
        <taxon>Fuscibacter</taxon>
    </lineage>
</organism>
<gene>
    <name evidence="3" type="ORF">JI744_06945</name>
</gene>
<name>A0A8J7MP58_9RHOB</name>
<feature type="transmembrane region" description="Helical" evidence="1">
    <location>
        <begin position="80"/>
        <end position="99"/>
    </location>
</feature>
<dbReference type="InterPro" id="IPR058208">
    <property type="entry name" value="PACE"/>
</dbReference>
<dbReference type="Proteomes" id="UP000619033">
    <property type="component" value="Unassembled WGS sequence"/>
</dbReference>
<protein>
    <submittedName>
        <fullName evidence="3">PACE efflux transporter</fullName>
    </submittedName>
</protein>
<feature type="transmembrane region" description="Helical" evidence="1">
    <location>
        <begin position="111"/>
        <end position="128"/>
    </location>
</feature>
<keyword evidence="1" id="KW-1133">Transmembrane helix</keyword>
<proteinExistence type="predicted"/>
<evidence type="ECO:0000256" key="1">
    <source>
        <dbReference type="SAM" id="Phobius"/>
    </source>
</evidence>
<sequence length="139" mass="15449">MSPVLRRVIYAVLFEAIGLIISTLGRLAFSDQDAKTAGGAALGSMIIALLFNYAFNAGFEAWERRQTVKGRSFRRRIAHGALFEGGLLILMVPFLAWWMDVTLWQALAYDAGLLVFFAVYTFGFTWAFDRVFGLPASAL</sequence>
<feature type="transmembrane region" description="Helical" evidence="1">
    <location>
        <begin position="7"/>
        <end position="29"/>
    </location>
</feature>
<feature type="transmembrane region" description="Helical" evidence="1">
    <location>
        <begin position="41"/>
        <end position="59"/>
    </location>
</feature>
<evidence type="ECO:0000313" key="4">
    <source>
        <dbReference type="Proteomes" id="UP000619033"/>
    </source>
</evidence>
<keyword evidence="1" id="KW-0472">Membrane</keyword>
<keyword evidence="1" id="KW-0812">Transmembrane</keyword>
<evidence type="ECO:0000259" key="2">
    <source>
        <dbReference type="Pfam" id="PF05232"/>
    </source>
</evidence>
<dbReference type="AlphaFoldDB" id="A0A8J7MP58"/>